<dbReference type="EMBL" id="BGZK01002950">
    <property type="protein sequence ID" value="GBP97525.1"/>
    <property type="molecule type" value="Genomic_DNA"/>
</dbReference>
<gene>
    <name evidence="1" type="ORF">EVAR_102183_1</name>
</gene>
<sequence>MIGARRSGHYVTALILSHATWCGRYSRFPQQKRPRGGVAGAGAGAGAPNRRDWITVCRPNEIHFLFYFISSPHGARARPARRAAQSGGFDPSAADALLCKRSRRVEVVIGNTPFGTDCVVFVRQNMNEE</sequence>
<dbReference type="Proteomes" id="UP000299102">
    <property type="component" value="Unassembled WGS sequence"/>
</dbReference>
<dbReference type="AlphaFoldDB" id="A0A4C2AEX4"/>
<organism evidence="1 2">
    <name type="scientific">Eumeta variegata</name>
    <name type="common">Bagworm moth</name>
    <name type="synonym">Eumeta japonica</name>
    <dbReference type="NCBI Taxonomy" id="151549"/>
    <lineage>
        <taxon>Eukaryota</taxon>
        <taxon>Metazoa</taxon>
        <taxon>Ecdysozoa</taxon>
        <taxon>Arthropoda</taxon>
        <taxon>Hexapoda</taxon>
        <taxon>Insecta</taxon>
        <taxon>Pterygota</taxon>
        <taxon>Neoptera</taxon>
        <taxon>Endopterygota</taxon>
        <taxon>Lepidoptera</taxon>
        <taxon>Glossata</taxon>
        <taxon>Ditrysia</taxon>
        <taxon>Tineoidea</taxon>
        <taxon>Psychidae</taxon>
        <taxon>Oiketicinae</taxon>
        <taxon>Eumeta</taxon>
    </lineage>
</organism>
<name>A0A4C2AEX4_EUMVA</name>
<comment type="caution">
    <text evidence="1">The sequence shown here is derived from an EMBL/GenBank/DDBJ whole genome shotgun (WGS) entry which is preliminary data.</text>
</comment>
<protein>
    <submittedName>
        <fullName evidence="1">Uncharacterized protein</fullName>
    </submittedName>
</protein>
<evidence type="ECO:0000313" key="1">
    <source>
        <dbReference type="EMBL" id="GBP97525.1"/>
    </source>
</evidence>
<evidence type="ECO:0000313" key="2">
    <source>
        <dbReference type="Proteomes" id="UP000299102"/>
    </source>
</evidence>
<proteinExistence type="predicted"/>
<accession>A0A4C2AEX4</accession>
<reference evidence="1 2" key="1">
    <citation type="journal article" date="2019" name="Commun. Biol.">
        <title>The bagworm genome reveals a unique fibroin gene that provides high tensile strength.</title>
        <authorList>
            <person name="Kono N."/>
            <person name="Nakamura H."/>
            <person name="Ohtoshi R."/>
            <person name="Tomita M."/>
            <person name="Numata K."/>
            <person name="Arakawa K."/>
        </authorList>
    </citation>
    <scope>NUCLEOTIDE SEQUENCE [LARGE SCALE GENOMIC DNA]</scope>
</reference>
<keyword evidence="2" id="KW-1185">Reference proteome</keyword>